<evidence type="ECO:0000256" key="1">
    <source>
        <dbReference type="ARBA" id="ARBA00022741"/>
    </source>
</evidence>
<comment type="caution">
    <text evidence="8">The sequence shown here is derived from an EMBL/GenBank/DDBJ whole genome shotgun (WGS) entry which is preliminary data.</text>
</comment>
<dbReference type="InterPro" id="IPR019734">
    <property type="entry name" value="TPR_rpt"/>
</dbReference>
<dbReference type="FunFam" id="3.40.50.300:FF:000006">
    <property type="entry name" value="DNA-binding transcriptional regulator NtrC"/>
    <property type="match status" value="1"/>
</dbReference>
<reference evidence="8 9" key="1">
    <citation type="journal article" date="2019" name="Nat. Microbiol.">
        <title>Mediterranean grassland soil C-N compound turnover is dependent on rainfall and depth, and is mediated by genomically divergent microorganisms.</title>
        <authorList>
            <person name="Diamond S."/>
            <person name="Andeer P.F."/>
            <person name="Li Z."/>
            <person name="Crits-Christoph A."/>
            <person name="Burstein D."/>
            <person name="Anantharaman K."/>
            <person name="Lane K.R."/>
            <person name="Thomas B.C."/>
            <person name="Pan C."/>
            <person name="Northen T.R."/>
            <person name="Banfield J.F."/>
        </authorList>
    </citation>
    <scope>NUCLEOTIDE SEQUENCE [LARGE SCALE GENOMIC DNA]</scope>
    <source>
        <strain evidence="8">WS_1</strain>
    </source>
</reference>
<dbReference type="Proteomes" id="UP000316292">
    <property type="component" value="Unassembled WGS sequence"/>
</dbReference>
<sequence>MEAFVPKDRPNPKRVLGDPPPQTHERAAGNGDRKAHELGDLYFAADNFAVALEYYRRALEIEGRRGDAASQETLLKTGTQIVECLRHRGDLNEAVEALHDLHRRLRPHVTREQIGRLSSRLGILLFERGRYRAAHRAASVAYRLLRDTSLNLDLGHTEMCLGAIALRTGEWNSAREHFESAIATYRRADYQSGMAAAYNNLGLLHKNQCRFKEAVRFLEQALRISERSGHFHDAATYLHNLGIVHDKMGDWDLAEEHYRRGLQMYTEVGYAAGRARALSCLGNLKRKRRDWPQAEELIRESLALASERGYPRETILAREALGDFHLDRGSVAEARSEFETALTMADQVAPESDLTVELLRRLGEASLAAAELEPAVRLAERALSIARRLGDRIEEACSLKLIGLARAEEGDLDQGRTYLDQASEILNQIGKRYELARLCLAAGLVWRKRARRGKSRAILDESVSYLRRAAAGFESFGLPELTGQALLELARSEMIRGHVDEAVIHLDHAASLFSDHPDPTLERGIEDMRREVEQGLIEGTTAQSNEFAAFDEIRRVLRVEEGEGSVQEILGLMVRRSGASRGCVVAPTQDGSASVLAAVGMSVRVAQDLLRELLARVGAQRLGSGPIVSSRAGVDPRFREFPAAHALSPRTSLVIMPLSLPSRQAGFLYLDRPSEGPLGTFKQREVNLISVLSNYVSVAILESQRRELARENVSLRGRLLENGNGHGIVTRSRELLEILSLLERVGPSDATILIEGETGSGKGLLAKAIHASSNRANKPLIQVNCAALPEPLLESELFGHVQGAFTGAVREKAGLFVEANGGTLFLDEVDKMTITIQGKLLHVLDNREVRPVGGNRSAKVDVRVLCATNVNLKARIARGEFLEDLYYRLNDICFRVPPLRERPEDIPLLVDHYSRRFAAELGKEVRGVEPEMLRLFAELPWRGNVRELEKVVKRMVVLANEGEPLTTRLVPRELLRVEEETNGDAPPTLKAEVAKVERKLIGQALERSNWNKLKAARELNLSYPTLLQKIKLYQLDRRMMIRQRS</sequence>
<evidence type="ECO:0000259" key="7">
    <source>
        <dbReference type="PROSITE" id="PS50045"/>
    </source>
</evidence>
<name>A0A538SEM1_UNCEI</name>
<keyword evidence="1" id="KW-0547">Nucleotide-binding</keyword>
<dbReference type="InterPro" id="IPR025662">
    <property type="entry name" value="Sigma_54_int_dom_ATP-bd_1"/>
</dbReference>
<dbReference type="PRINTS" id="PR01590">
    <property type="entry name" value="HTHFIS"/>
</dbReference>
<dbReference type="SMART" id="SM00382">
    <property type="entry name" value="AAA"/>
    <property type="match status" value="1"/>
</dbReference>
<dbReference type="GO" id="GO:0043565">
    <property type="term" value="F:sequence-specific DNA binding"/>
    <property type="evidence" value="ECO:0007669"/>
    <property type="project" value="InterPro"/>
</dbReference>
<feature type="repeat" description="TPR" evidence="5">
    <location>
        <begin position="235"/>
        <end position="268"/>
    </location>
</feature>
<dbReference type="Gene3D" id="1.10.10.60">
    <property type="entry name" value="Homeodomain-like"/>
    <property type="match status" value="1"/>
</dbReference>
<dbReference type="AlphaFoldDB" id="A0A538SEM1"/>
<dbReference type="SUPFAM" id="SSF48452">
    <property type="entry name" value="TPR-like"/>
    <property type="match status" value="3"/>
</dbReference>
<dbReference type="InterPro" id="IPR009057">
    <property type="entry name" value="Homeodomain-like_sf"/>
</dbReference>
<dbReference type="Pfam" id="PF00158">
    <property type="entry name" value="Sigma54_activat"/>
    <property type="match status" value="1"/>
</dbReference>
<evidence type="ECO:0000256" key="3">
    <source>
        <dbReference type="ARBA" id="ARBA00023015"/>
    </source>
</evidence>
<dbReference type="InterPro" id="IPR003593">
    <property type="entry name" value="AAA+_ATPase"/>
</dbReference>
<dbReference type="SUPFAM" id="SSF46689">
    <property type="entry name" value="Homeodomain-like"/>
    <property type="match status" value="1"/>
</dbReference>
<keyword evidence="3" id="KW-0805">Transcription regulation</keyword>
<keyword evidence="2" id="KW-0067">ATP-binding</keyword>
<keyword evidence="4" id="KW-0804">Transcription</keyword>
<gene>
    <name evidence="8" type="ORF">E6K71_03905</name>
</gene>
<dbReference type="Pfam" id="PF13181">
    <property type="entry name" value="TPR_8"/>
    <property type="match status" value="1"/>
</dbReference>
<dbReference type="CDD" id="cd00009">
    <property type="entry name" value="AAA"/>
    <property type="match status" value="1"/>
</dbReference>
<dbReference type="Gene3D" id="3.40.50.300">
    <property type="entry name" value="P-loop containing nucleotide triphosphate hydrolases"/>
    <property type="match status" value="1"/>
</dbReference>
<dbReference type="Pfam" id="PF25601">
    <property type="entry name" value="AAA_lid_14"/>
    <property type="match status" value="1"/>
</dbReference>
<dbReference type="SUPFAM" id="SSF52540">
    <property type="entry name" value="P-loop containing nucleoside triphosphate hydrolases"/>
    <property type="match status" value="1"/>
</dbReference>
<organism evidence="8 9">
    <name type="scientific">Eiseniibacteriota bacterium</name>
    <dbReference type="NCBI Taxonomy" id="2212470"/>
    <lineage>
        <taxon>Bacteria</taxon>
        <taxon>Candidatus Eiseniibacteriota</taxon>
    </lineage>
</organism>
<dbReference type="PROSITE" id="PS50005">
    <property type="entry name" value="TPR"/>
    <property type="match status" value="3"/>
</dbReference>
<accession>A0A538SEM1</accession>
<protein>
    <submittedName>
        <fullName evidence="8">Tetratricopeptide repeat protein</fullName>
    </submittedName>
</protein>
<evidence type="ECO:0000313" key="9">
    <source>
        <dbReference type="Proteomes" id="UP000316292"/>
    </source>
</evidence>
<evidence type="ECO:0000256" key="6">
    <source>
        <dbReference type="SAM" id="MobiDB-lite"/>
    </source>
</evidence>
<dbReference type="InterPro" id="IPR002078">
    <property type="entry name" value="Sigma_54_int"/>
</dbReference>
<evidence type="ECO:0000256" key="2">
    <source>
        <dbReference type="ARBA" id="ARBA00022840"/>
    </source>
</evidence>
<dbReference type="PROSITE" id="PS00676">
    <property type="entry name" value="SIGMA54_INTERACT_2"/>
    <property type="match status" value="1"/>
</dbReference>
<feature type="compositionally biased region" description="Basic and acidic residues" evidence="6">
    <location>
        <begin position="23"/>
        <end position="32"/>
    </location>
</feature>
<dbReference type="GO" id="GO:0006355">
    <property type="term" value="P:regulation of DNA-templated transcription"/>
    <property type="evidence" value="ECO:0007669"/>
    <property type="project" value="InterPro"/>
</dbReference>
<dbReference type="PROSITE" id="PS00675">
    <property type="entry name" value="SIGMA54_INTERACT_1"/>
    <property type="match status" value="1"/>
</dbReference>
<evidence type="ECO:0000256" key="5">
    <source>
        <dbReference type="PROSITE-ProRule" id="PRU00339"/>
    </source>
</evidence>
<feature type="region of interest" description="Disordered" evidence="6">
    <location>
        <begin position="1"/>
        <end position="32"/>
    </location>
</feature>
<dbReference type="InterPro" id="IPR029016">
    <property type="entry name" value="GAF-like_dom_sf"/>
</dbReference>
<dbReference type="Gene3D" id="1.25.40.10">
    <property type="entry name" value="Tetratricopeptide repeat domain"/>
    <property type="match status" value="4"/>
</dbReference>
<dbReference type="Pfam" id="PF13424">
    <property type="entry name" value="TPR_12"/>
    <property type="match status" value="2"/>
</dbReference>
<dbReference type="InterPro" id="IPR058031">
    <property type="entry name" value="AAA_lid_NorR"/>
</dbReference>
<dbReference type="PANTHER" id="PTHR32071:SF113">
    <property type="entry name" value="ALGINATE BIOSYNTHESIS TRANSCRIPTIONAL REGULATORY PROTEIN ALGB"/>
    <property type="match status" value="1"/>
</dbReference>
<dbReference type="GO" id="GO:0005524">
    <property type="term" value="F:ATP binding"/>
    <property type="evidence" value="ECO:0007669"/>
    <property type="project" value="UniProtKB-KW"/>
</dbReference>
<dbReference type="Gene3D" id="3.30.450.40">
    <property type="match status" value="1"/>
</dbReference>
<dbReference type="InterPro" id="IPR002197">
    <property type="entry name" value="HTH_Fis"/>
</dbReference>
<feature type="repeat" description="TPR" evidence="5">
    <location>
        <begin position="195"/>
        <end position="228"/>
    </location>
</feature>
<evidence type="ECO:0000256" key="4">
    <source>
        <dbReference type="ARBA" id="ARBA00023163"/>
    </source>
</evidence>
<dbReference type="InterPro" id="IPR027417">
    <property type="entry name" value="P-loop_NTPase"/>
</dbReference>
<dbReference type="InterPro" id="IPR011990">
    <property type="entry name" value="TPR-like_helical_dom_sf"/>
</dbReference>
<dbReference type="Pfam" id="PF02954">
    <property type="entry name" value="HTH_8"/>
    <property type="match status" value="1"/>
</dbReference>
<dbReference type="PROSITE" id="PS50045">
    <property type="entry name" value="SIGMA54_INTERACT_4"/>
    <property type="match status" value="1"/>
</dbReference>
<proteinExistence type="predicted"/>
<dbReference type="Gene3D" id="1.10.8.60">
    <property type="match status" value="1"/>
</dbReference>
<evidence type="ECO:0000313" key="8">
    <source>
        <dbReference type="EMBL" id="TMQ49816.1"/>
    </source>
</evidence>
<dbReference type="PANTHER" id="PTHR32071">
    <property type="entry name" value="TRANSCRIPTIONAL REGULATORY PROTEIN"/>
    <property type="match status" value="1"/>
</dbReference>
<feature type="compositionally biased region" description="Basic and acidic residues" evidence="6">
    <location>
        <begin position="1"/>
        <end position="11"/>
    </location>
</feature>
<dbReference type="SMART" id="SM00028">
    <property type="entry name" value="TPR"/>
    <property type="match status" value="9"/>
</dbReference>
<feature type="domain" description="Sigma-54 factor interaction" evidence="7">
    <location>
        <begin position="728"/>
        <end position="957"/>
    </location>
</feature>
<dbReference type="EMBL" id="VBOR01000050">
    <property type="protein sequence ID" value="TMQ49816.1"/>
    <property type="molecule type" value="Genomic_DNA"/>
</dbReference>
<dbReference type="InterPro" id="IPR025943">
    <property type="entry name" value="Sigma_54_int_dom_ATP-bd_2"/>
</dbReference>
<dbReference type="SUPFAM" id="SSF55781">
    <property type="entry name" value="GAF domain-like"/>
    <property type="match status" value="1"/>
</dbReference>
<feature type="repeat" description="TPR" evidence="5">
    <location>
        <begin position="32"/>
        <end position="65"/>
    </location>
</feature>
<keyword evidence="5" id="KW-0802">TPR repeat</keyword>